<proteinExistence type="predicted"/>
<reference evidence="1 2" key="1">
    <citation type="submission" date="2019-12" db="EMBL/GenBank/DDBJ databases">
        <title>Roseobacter cerasinus sp. nov., isolated from seawater around aquaculture.</title>
        <authorList>
            <person name="Muramatsu S."/>
            <person name="Takabe Y."/>
            <person name="Mori K."/>
            <person name="Takaichi S."/>
            <person name="Hanada S."/>
        </authorList>
    </citation>
    <scope>NUCLEOTIDE SEQUENCE [LARGE SCALE GENOMIC DNA]</scope>
    <source>
        <strain evidence="1 2">AI77</strain>
    </source>
</reference>
<gene>
    <name evidence="1" type="ORF">So717_35240</name>
</gene>
<protein>
    <submittedName>
        <fullName evidence="1">Uncharacterized protein</fullName>
    </submittedName>
</protein>
<evidence type="ECO:0000313" key="1">
    <source>
        <dbReference type="EMBL" id="GFE51771.1"/>
    </source>
</evidence>
<dbReference type="EMBL" id="BLIV01000007">
    <property type="protein sequence ID" value="GFE51771.1"/>
    <property type="molecule type" value="Genomic_DNA"/>
</dbReference>
<dbReference type="AlphaFoldDB" id="A0A640VXF6"/>
<accession>A0A640VXF6</accession>
<name>A0A640VXF6_9RHOB</name>
<sequence length="85" mass="9326">MAPVLLIQPSDLTALSTKNDGKFPVYRIVKRIDGRDPLVSHGSDMPVYGWFFEGAGVAIPAETGQPIMTSQPVVDLVDWLRSIQD</sequence>
<dbReference type="Proteomes" id="UP000436522">
    <property type="component" value="Unassembled WGS sequence"/>
</dbReference>
<keyword evidence="2" id="KW-1185">Reference proteome</keyword>
<organism evidence="1 2">
    <name type="scientific">Roseobacter cerasinus</name>
    <dbReference type="NCBI Taxonomy" id="2602289"/>
    <lineage>
        <taxon>Bacteria</taxon>
        <taxon>Pseudomonadati</taxon>
        <taxon>Pseudomonadota</taxon>
        <taxon>Alphaproteobacteria</taxon>
        <taxon>Rhodobacterales</taxon>
        <taxon>Roseobacteraceae</taxon>
        <taxon>Roseobacter</taxon>
    </lineage>
</organism>
<evidence type="ECO:0000313" key="2">
    <source>
        <dbReference type="Proteomes" id="UP000436522"/>
    </source>
</evidence>
<comment type="caution">
    <text evidence="1">The sequence shown here is derived from an EMBL/GenBank/DDBJ whole genome shotgun (WGS) entry which is preliminary data.</text>
</comment>